<dbReference type="EMBL" id="FLOC01000021">
    <property type="protein sequence ID" value="SBS35317.1"/>
    <property type="molecule type" value="Genomic_DNA"/>
</dbReference>
<accession>A0A1A8TPN8</accession>
<dbReference type="InterPro" id="IPR058625">
    <property type="entry name" value="MdtA-like_BSH"/>
</dbReference>
<gene>
    <name evidence="4" type="primary">acrE</name>
    <name evidence="4" type="ORF">MAQ5080_03140</name>
</gene>
<dbReference type="STRING" id="295068.MAQ5080_03140"/>
<sequence length="368" mass="39423">MELSNKLGPALAIGMGIIATVWLLSGEQGLVQAQAESSSEATQKQPAATETVKKLFKVRAAQLEAQWISQTVRLSGYTVANQTLQINNRLAGHVTEVLVNKGANVTAGQALIRIDDRTLQANRDQARALVKQRVLELDGVQRLTNQNLTSQVSVASAQAALASAQASLAGLEVDLENSQIRAPFAGIINEFSIKPGQWLDVGEFVTTLVDVTPMKVAVQLPQNYLHQVRLGSSVDVSIQGLAPQTGTVSFISRMADSQTRSIPLEITLSEQSKALPTDISAELVLHLEQIKAHPVSPALLSINNEGQMSIKTVNQNVVEQHPVTIVRSDQDKAWISGLADQVTVITAGQGFVKVGEQVNVDIDTGVQP</sequence>
<protein>
    <submittedName>
        <fullName evidence="4">Multidrug export protein AcrE</fullName>
    </submittedName>
</protein>
<evidence type="ECO:0000259" key="3">
    <source>
        <dbReference type="Pfam" id="PF25917"/>
    </source>
</evidence>
<dbReference type="PANTHER" id="PTHR30469">
    <property type="entry name" value="MULTIDRUG RESISTANCE PROTEIN MDTA"/>
    <property type="match status" value="1"/>
</dbReference>
<dbReference type="PANTHER" id="PTHR30469:SF29">
    <property type="entry name" value="BLR2860 PROTEIN"/>
    <property type="match status" value="1"/>
</dbReference>
<dbReference type="Proteomes" id="UP000092627">
    <property type="component" value="Unassembled WGS sequence"/>
</dbReference>
<organism evidence="4 5">
    <name type="scientific">Marinomonas aquimarina</name>
    <dbReference type="NCBI Taxonomy" id="295068"/>
    <lineage>
        <taxon>Bacteria</taxon>
        <taxon>Pseudomonadati</taxon>
        <taxon>Pseudomonadota</taxon>
        <taxon>Gammaproteobacteria</taxon>
        <taxon>Oceanospirillales</taxon>
        <taxon>Oceanospirillaceae</taxon>
        <taxon>Marinomonas</taxon>
    </lineage>
</organism>
<feature type="coiled-coil region" evidence="2">
    <location>
        <begin position="154"/>
        <end position="181"/>
    </location>
</feature>
<evidence type="ECO:0000313" key="4">
    <source>
        <dbReference type="EMBL" id="SBS35317.1"/>
    </source>
</evidence>
<evidence type="ECO:0000256" key="1">
    <source>
        <dbReference type="ARBA" id="ARBA00009477"/>
    </source>
</evidence>
<reference evidence="4 5" key="1">
    <citation type="submission" date="2016-06" db="EMBL/GenBank/DDBJ databases">
        <authorList>
            <person name="Kjaerup R.B."/>
            <person name="Dalgaard T.S."/>
            <person name="Juul-Madsen H.R."/>
        </authorList>
    </citation>
    <scope>NUCLEOTIDE SEQUENCE [LARGE SCALE GENOMIC DNA]</scope>
    <source>
        <strain evidence="4 5">CECT 5080</strain>
    </source>
</reference>
<feature type="domain" description="Multidrug resistance protein MdtA-like barrel-sandwich hybrid" evidence="3">
    <location>
        <begin position="84"/>
        <end position="205"/>
    </location>
</feature>
<keyword evidence="2" id="KW-0175">Coiled coil</keyword>
<dbReference type="Pfam" id="PF25917">
    <property type="entry name" value="BSH_RND"/>
    <property type="match status" value="1"/>
</dbReference>
<dbReference type="RefSeq" id="WP_067212368.1">
    <property type="nucleotide sequence ID" value="NZ_FLOC01000021.1"/>
</dbReference>
<dbReference type="AlphaFoldDB" id="A0A1A8TPN8"/>
<dbReference type="GO" id="GO:1990281">
    <property type="term" value="C:efflux pump complex"/>
    <property type="evidence" value="ECO:0007669"/>
    <property type="project" value="TreeGrafter"/>
</dbReference>
<dbReference type="InterPro" id="IPR006143">
    <property type="entry name" value="RND_pump_MFP"/>
</dbReference>
<dbReference type="OrthoDB" id="9806939at2"/>
<name>A0A1A8TPN8_9GAMM</name>
<evidence type="ECO:0000313" key="5">
    <source>
        <dbReference type="Proteomes" id="UP000092627"/>
    </source>
</evidence>
<dbReference type="Gene3D" id="2.40.30.170">
    <property type="match status" value="1"/>
</dbReference>
<evidence type="ECO:0000256" key="2">
    <source>
        <dbReference type="SAM" id="Coils"/>
    </source>
</evidence>
<keyword evidence="5" id="KW-1185">Reference proteome</keyword>
<dbReference type="GO" id="GO:0015562">
    <property type="term" value="F:efflux transmembrane transporter activity"/>
    <property type="evidence" value="ECO:0007669"/>
    <property type="project" value="TreeGrafter"/>
</dbReference>
<dbReference type="NCBIfam" id="TIGR01730">
    <property type="entry name" value="RND_mfp"/>
    <property type="match status" value="1"/>
</dbReference>
<dbReference type="SUPFAM" id="SSF111369">
    <property type="entry name" value="HlyD-like secretion proteins"/>
    <property type="match status" value="1"/>
</dbReference>
<comment type="similarity">
    <text evidence="1">Belongs to the membrane fusion protein (MFP) (TC 8.A.1) family.</text>
</comment>
<dbReference type="Gene3D" id="2.40.50.100">
    <property type="match status" value="1"/>
</dbReference>
<proteinExistence type="inferred from homology"/>
<dbReference type="Gene3D" id="1.10.287.470">
    <property type="entry name" value="Helix hairpin bin"/>
    <property type="match status" value="1"/>
</dbReference>